<accession>A0AB34KB02</accession>
<sequence length="87" mass="9265">MVRAFSIGSPPLGLEDCTGDFERTDFLDCPRPRPGDKQQSAAAKDAVCADVIEAKDADGNPASSIGCDAFSRSKTLDLRPLVTPERP</sequence>
<dbReference type="AlphaFoldDB" id="A0AB34KB02"/>
<reference evidence="1 2" key="1">
    <citation type="journal article" date="2024" name="Science">
        <title>Giant polyketide synthase enzymes in the biosynthesis of giant marine polyether toxins.</title>
        <authorList>
            <person name="Fallon T.R."/>
            <person name="Shende V.V."/>
            <person name="Wierzbicki I.H."/>
            <person name="Pendleton A.L."/>
            <person name="Watervoot N.F."/>
            <person name="Auber R.P."/>
            <person name="Gonzalez D.J."/>
            <person name="Wisecaver J.H."/>
            <person name="Moore B.S."/>
        </authorList>
    </citation>
    <scope>NUCLEOTIDE SEQUENCE [LARGE SCALE GENOMIC DNA]</scope>
    <source>
        <strain evidence="1 2">12B1</strain>
    </source>
</reference>
<comment type="caution">
    <text evidence="1">The sequence shown here is derived from an EMBL/GenBank/DDBJ whole genome shotgun (WGS) entry which is preliminary data.</text>
</comment>
<proteinExistence type="predicted"/>
<dbReference type="Proteomes" id="UP001515480">
    <property type="component" value="Unassembled WGS sequence"/>
</dbReference>
<keyword evidence="2" id="KW-1185">Reference proteome</keyword>
<dbReference type="EMBL" id="JBGBPQ010000001">
    <property type="protein sequence ID" value="KAL1530517.1"/>
    <property type="molecule type" value="Genomic_DNA"/>
</dbReference>
<evidence type="ECO:0000313" key="1">
    <source>
        <dbReference type="EMBL" id="KAL1530517.1"/>
    </source>
</evidence>
<evidence type="ECO:0000313" key="2">
    <source>
        <dbReference type="Proteomes" id="UP001515480"/>
    </source>
</evidence>
<protein>
    <submittedName>
        <fullName evidence="1">Uncharacterized protein</fullName>
    </submittedName>
</protein>
<gene>
    <name evidence="1" type="ORF">AB1Y20_001418</name>
</gene>
<name>A0AB34KB02_PRYPA</name>
<organism evidence="1 2">
    <name type="scientific">Prymnesium parvum</name>
    <name type="common">Toxic golden alga</name>
    <dbReference type="NCBI Taxonomy" id="97485"/>
    <lineage>
        <taxon>Eukaryota</taxon>
        <taxon>Haptista</taxon>
        <taxon>Haptophyta</taxon>
        <taxon>Prymnesiophyceae</taxon>
        <taxon>Prymnesiales</taxon>
        <taxon>Prymnesiaceae</taxon>
        <taxon>Prymnesium</taxon>
    </lineage>
</organism>